<keyword evidence="3" id="KW-1185">Reference proteome</keyword>
<proteinExistence type="predicted"/>
<feature type="compositionally biased region" description="Low complexity" evidence="1">
    <location>
        <begin position="151"/>
        <end position="163"/>
    </location>
</feature>
<name>A0AAD7C9E9_MYCRO</name>
<accession>A0AAD7C9E9</accession>
<feature type="compositionally biased region" description="Basic and acidic residues" evidence="1">
    <location>
        <begin position="318"/>
        <end position="356"/>
    </location>
</feature>
<feature type="region of interest" description="Disordered" evidence="1">
    <location>
        <begin position="189"/>
        <end position="390"/>
    </location>
</feature>
<organism evidence="2 3">
    <name type="scientific">Mycena rosella</name>
    <name type="common">Pink bonnet</name>
    <name type="synonym">Agaricus rosellus</name>
    <dbReference type="NCBI Taxonomy" id="1033263"/>
    <lineage>
        <taxon>Eukaryota</taxon>
        <taxon>Fungi</taxon>
        <taxon>Dikarya</taxon>
        <taxon>Basidiomycota</taxon>
        <taxon>Agaricomycotina</taxon>
        <taxon>Agaricomycetes</taxon>
        <taxon>Agaricomycetidae</taxon>
        <taxon>Agaricales</taxon>
        <taxon>Marasmiineae</taxon>
        <taxon>Mycenaceae</taxon>
        <taxon>Mycena</taxon>
    </lineage>
</organism>
<feature type="compositionally biased region" description="Basic and acidic residues" evidence="1">
    <location>
        <begin position="487"/>
        <end position="502"/>
    </location>
</feature>
<feature type="compositionally biased region" description="Basic and acidic residues" evidence="1">
    <location>
        <begin position="201"/>
        <end position="230"/>
    </location>
</feature>
<dbReference type="Proteomes" id="UP001221757">
    <property type="component" value="Unassembled WGS sequence"/>
</dbReference>
<dbReference type="EMBL" id="JARKIE010000416">
    <property type="protein sequence ID" value="KAJ7642564.1"/>
    <property type="molecule type" value="Genomic_DNA"/>
</dbReference>
<feature type="compositionally biased region" description="Acidic residues" evidence="1">
    <location>
        <begin position="296"/>
        <end position="305"/>
    </location>
</feature>
<sequence length="522" mass="56875">MRADAKRTASASAQPPRRPRLRVTPCLRVTPAPASPGTLHELRDLHVLVHAPAPPRARRSSALRALAAGDEARRRVDLAALPCTPHHPRSSRRAPPRTNTVSSPPPDALVQVRTSRVRPARHIHRAYTHTPHHPAHNAIKEKEIRKRRTSDASPSSARALSSSRGGTTGRWKTGAVCGGKRLWKESVRCDTKERKKRKGMARKEWERRSRTRKEPNVGREVRWRGRREGAGGDGGRGGRASAREDGDEKGKKGREGVMKRQTECGARTRRYGGGKTRMGCGGEGRTAFVDASQTEPDADAEDNECNEISGTGIGRRRRDGDRAAQGADDVKGEEDVHGEGDEGEEENNKNKIDGGKDAPNTKFSPTFAGMTASRSGANARSMPCRESEGRRMGRMRTWYGQQASCSLKLVIAQSPRPQVPPVTQRRGLDVKVPVEQDGLLAGVRADAAEDRVREGQGLPVHDVRAELDELVVTPRPAAARRATRASGDGRDRDGFGEPRNEGGVRIDIAQQLGGGGHLGCLW</sequence>
<evidence type="ECO:0000313" key="3">
    <source>
        <dbReference type="Proteomes" id="UP001221757"/>
    </source>
</evidence>
<feature type="compositionally biased region" description="Gly residues" evidence="1">
    <location>
        <begin position="273"/>
        <end position="284"/>
    </location>
</feature>
<feature type="compositionally biased region" description="Low complexity" evidence="1">
    <location>
        <begin position="477"/>
        <end position="486"/>
    </location>
</feature>
<feature type="compositionally biased region" description="Basic and acidic residues" evidence="1">
    <location>
        <begin position="241"/>
        <end position="262"/>
    </location>
</feature>
<evidence type="ECO:0000313" key="2">
    <source>
        <dbReference type="EMBL" id="KAJ7642564.1"/>
    </source>
</evidence>
<dbReference type="AlphaFoldDB" id="A0AAD7C9E9"/>
<gene>
    <name evidence="2" type="ORF">B0H17DRAFT_1275285</name>
</gene>
<feature type="region of interest" description="Disordered" evidence="1">
    <location>
        <begin position="80"/>
        <end position="107"/>
    </location>
</feature>
<comment type="caution">
    <text evidence="2">The sequence shown here is derived from an EMBL/GenBank/DDBJ whole genome shotgun (WGS) entry which is preliminary data.</text>
</comment>
<feature type="region of interest" description="Disordered" evidence="1">
    <location>
        <begin position="129"/>
        <end position="173"/>
    </location>
</feature>
<reference evidence="2" key="1">
    <citation type="submission" date="2023-03" db="EMBL/GenBank/DDBJ databases">
        <title>Massive genome expansion in bonnet fungi (Mycena s.s.) driven by repeated elements and novel gene families across ecological guilds.</title>
        <authorList>
            <consortium name="Lawrence Berkeley National Laboratory"/>
            <person name="Harder C.B."/>
            <person name="Miyauchi S."/>
            <person name="Viragh M."/>
            <person name="Kuo A."/>
            <person name="Thoen E."/>
            <person name="Andreopoulos B."/>
            <person name="Lu D."/>
            <person name="Skrede I."/>
            <person name="Drula E."/>
            <person name="Henrissat B."/>
            <person name="Morin E."/>
            <person name="Kohler A."/>
            <person name="Barry K."/>
            <person name="LaButti K."/>
            <person name="Morin E."/>
            <person name="Salamov A."/>
            <person name="Lipzen A."/>
            <person name="Mereny Z."/>
            <person name="Hegedus B."/>
            <person name="Baldrian P."/>
            <person name="Stursova M."/>
            <person name="Weitz H."/>
            <person name="Taylor A."/>
            <person name="Grigoriev I.V."/>
            <person name="Nagy L.G."/>
            <person name="Martin F."/>
            <person name="Kauserud H."/>
        </authorList>
    </citation>
    <scope>NUCLEOTIDE SEQUENCE</scope>
    <source>
        <strain evidence="2">CBHHK067</strain>
    </source>
</reference>
<evidence type="ECO:0000256" key="1">
    <source>
        <dbReference type="SAM" id="MobiDB-lite"/>
    </source>
</evidence>
<feature type="region of interest" description="Disordered" evidence="1">
    <location>
        <begin position="477"/>
        <end position="502"/>
    </location>
</feature>
<feature type="region of interest" description="Disordered" evidence="1">
    <location>
        <begin position="1"/>
        <end position="21"/>
    </location>
</feature>
<feature type="compositionally biased region" description="Basic residues" evidence="1">
    <location>
        <begin position="86"/>
        <end position="95"/>
    </location>
</feature>
<protein>
    <submittedName>
        <fullName evidence="2">Uncharacterized protein</fullName>
    </submittedName>
</protein>